<comment type="caution">
    <text evidence="5">The sequence shown here is derived from an EMBL/GenBank/DDBJ whole genome shotgun (WGS) entry which is preliminary data.</text>
</comment>
<comment type="subcellular location">
    <subcellularLocation>
        <location evidence="1">Cytoplasm</location>
    </subcellularLocation>
</comment>
<dbReference type="GO" id="GO:0000242">
    <property type="term" value="C:pericentriolar material"/>
    <property type="evidence" value="ECO:0007669"/>
    <property type="project" value="TreeGrafter"/>
</dbReference>
<dbReference type="GO" id="GO:0005737">
    <property type="term" value="C:cytoplasm"/>
    <property type="evidence" value="ECO:0007669"/>
    <property type="project" value="UniProtKB-SubCell"/>
</dbReference>
<dbReference type="PANTHER" id="PTHR46930:SF1">
    <property type="entry name" value="CDK5 REGULATORY SUBUNIT-ASSOCIATED PROTEIN 2"/>
    <property type="match status" value="1"/>
</dbReference>
<evidence type="ECO:0000256" key="3">
    <source>
        <dbReference type="SAM" id="Coils"/>
    </source>
</evidence>
<keyword evidence="3" id="KW-0175">Coiled coil</keyword>
<dbReference type="EMBL" id="CAAE01014956">
    <property type="protein sequence ID" value="CAG06302.1"/>
    <property type="molecule type" value="Genomic_DNA"/>
</dbReference>
<gene>
    <name evidence="5" type="ORF">GSTENG00026612001</name>
</gene>
<evidence type="ECO:0000313" key="5">
    <source>
        <dbReference type="EMBL" id="CAG06302.1"/>
    </source>
</evidence>
<dbReference type="InterPro" id="IPR042791">
    <property type="entry name" value="CDK5RAP2"/>
</dbReference>
<feature type="domain" description="Centrosomin N-terminal motif 1" evidence="4">
    <location>
        <begin position="11"/>
        <end position="73"/>
    </location>
</feature>
<dbReference type="InterPro" id="IPR012943">
    <property type="entry name" value="Cnn_1N"/>
</dbReference>
<reference evidence="5" key="2">
    <citation type="submission" date="2004-02" db="EMBL/GenBank/DDBJ databases">
        <authorList>
            <consortium name="Genoscope"/>
            <consortium name="Whitehead Institute Centre for Genome Research"/>
        </authorList>
    </citation>
    <scope>NUCLEOTIDE SEQUENCE</scope>
</reference>
<feature type="coiled-coil region" evidence="3">
    <location>
        <begin position="51"/>
        <end position="106"/>
    </location>
</feature>
<dbReference type="GO" id="GO:0043015">
    <property type="term" value="F:gamma-tubulin binding"/>
    <property type="evidence" value="ECO:0007669"/>
    <property type="project" value="TreeGrafter"/>
</dbReference>
<dbReference type="GO" id="GO:0035371">
    <property type="term" value="C:microtubule plus-end"/>
    <property type="evidence" value="ECO:0007669"/>
    <property type="project" value="TreeGrafter"/>
</dbReference>
<evidence type="ECO:0000256" key="1">
    <source>
        <dbReference type="ARBA" id="ARBA00004496"/>
    </source>
</evidence>
<accession>Q4RZ80</accession>
<dbReference type="GO" id="GO:0007059">
    <property type="term" value="P:chromosome segregation"/>
    <property type="evidence" value="ECO:0007669"/>
    <property type="project" value="TreeGrafter"/>
</dbReference>
<name>Q4RZ80_TETNG</name>
<organism evidence="5">
    <name type="scientific">Tetraodon nigroviridis</name>
    <name type="common">Spotted green pufferfish</name>
    <name type="synonym">Chelonodon nigroviridis</name>
    <dbReference type="NCBI Taxonomy" id="99883"/>
    <lineage>
        <taxon>Eukaryota</taxon>
        <taxon>Metazoa</taxon>
        <taxon>Chordata</taxon>
        <taxon>Craniata</taxon>
        <taxon>Vertebrata</taxon>
        <taxon>Euteleostomi</taxon>
        <taxon>Actinopterygii</taxon>
        <taxon>Neopterygii</taxon>
        <taxon>Teleostei</taxon>
        <taxon>Neoteleostei</taxon>
        <taxon>Acanthomorphata</taxon>
        <taxon>Eupercaria</taxon>
        <taxon>Tetraodontiformes</taxon>
        <taxon>Tetradontoidea</taxon>
        <taxon>Tetraodontidae</taxon>
        <taxon>Tetraodon</taxon>
    </lineage>
</organism>
<dbReference type="GO" id="GO:0008017">
    <property type="term" value="F:microtubule binding"/>
    <property type="evidence" value="ECO:0007669"/>
    <property type="project" value="TreeGrafter"/>
</dbReference>
<evidence type="ECO:0000256" key="2">
    <source>
        <dbReference type="ARBA" id="ARBA00022490"/>
    </source>
</evidence>
<sequence>MANTAVRCRTISQHLKDLKKENFSLKLRIYFLEEKIQQKFEQSDDDVHRTNIELKVQVESLKKELEENQQLLAPTPSAEQLSDQNAAELQRHLAERQQEISHVQEVLETKVQLLQQV</sequence>
<dbReference type="PANTHER" id="PTHR46930">
    <property type="entry name" value="CDK5 REGULATORY SUBUNIT-ASSOCIATED PROTEIN 2"/>
    <property type="match status" value="1"/>
</dbReference>
<dbReference type="GO" id="GO:0000132">
    <property type="term" value="P:establishment of mitotic spindle orientation"/>
    <property type="evidence" value="ECO:0007669"/>
    <property type="project" value="TreeGrafter"/>
</dbReference>
<feature type="non-terminal residue" evidence="5">
    <location>
        <position position="117"/>
    </location>
</feature>
<proteinExistence type="predicted"/>
<dbReference type="Pfam" id="PF07989">
    <property type="entry name" value="Cnn_1N"/>
    <property type="match status" value="1"/>
</dbReference>
<keyword evidence="2" id="KW-0963">Cytoplasm</keyword>
<dbReference type="GO" id="GO:0046600">
    <property type="term" value="P:negative regulation of centriole replication"/>
    <property type="evidence" value="ECO:0007669"/>
    <property type="project" value="TreeGrafter"/>
</dbReference>
<dbReference type="OrthoDB" id="10255000at2759"/>
<dbReference type="GO" id="GO:0097431">
    <property type="term" value="C:mitotic spindle pole"/>
    <property type="evidence" value="ECO:0007669"/>
    <property type="project" value="TreeGrafter"/>
</dbReference>
<protein>
    <submittedName>
        <fullName evidence="5">(spotted green pufferfish) hypothetical protein</fullName>
    </submittedName>
</protein>
<dbReference type="AlphaFoldDB" id="Q4RZ80"/>
<evidence type="ECO:0000259" key="4">
    <source>
        <dbReference type="Pfam" id="PF07989"/>
    </source>
</evidence>
<dbReference type="GO" id="GO:0007099">
    <property type="term" value="P:centriole replication"/>
    <property type="evidence" value="ECO:0007669"/>
    <property type="project" value="TreeGrafter"/>
</dbReference>
<reference evidence="5" key="1">
    <citation type="journal article" date="2004" name="Nature">
        <title>Genome duplication in the teleost fish Tetraodon nigroviridis reveals the early vertebrate proto-karyotype.</title>
        <authorList>
            <person name="Jaillon O."/>
            <person name="Aury J.-M."/>
            <person name="Brunet F."/>
            <person name="Petit J.-L."/>
            <person name="Stange-Thomann N."/>
            <person name="Mauceli E."/>
            <person name="Bouneau L."/>
            <person name="Fischer C."/>
            <person name="Ozouf-Costaz C."/>
            <person name="Bernot A."/>
            <person name="Nicaud S."/>
            <person name="Jaffe D."/>
            <person name="Fisher S."/>
            <person name="Lutfalla G."/>
            <person name="Dossat C."/>
            <person name="Segurens B."/>
            <person name="Dasilva C."/>
            <person name="Salanoubat M."/>
            <person name="Levy M."/>
            <person name="Boudet N."/>
            <person name="Castellano S."/>
            <person name="Anthouard V."/>
            <person name="Jubin C."/>
            <person name="Castelli V."/>
            <person name="Katinka M."/>
            <person name="Vacherie B."/>
            <person name="Biemont C."/>
            <person name="Skalli Z."/>
            <person name="Cattolico L."/>
            <person name="Poulain J."/>
            <person name="De Berardinis V."/>
            <person name="Cruaud C."/>
            <person name="Duprat S."/>
            <person name="Brottier P."/>
            <person name="Coutanceau J.-P."/>
            <person name="Gouzy J."/>
            <person name="Parra G."/>
            <person name="Lardier G."/>
            <person name="Chapple C."/>
            <person name="McKernan K.J."/>
            <person name="McEwan P."/>
            <person name="Bosak S."/>
            <person name="Kellis M."/>
            <person name="Volff J.-N."/>
            <person name="Guigo R."/>
            <person name="Zody M.C."/>
            <person name="Mesirov J."/>
            <person name="Lindblad-Toh K."/>
            <person name="Birren B."/>
            <person name="Nusbaum C."/>
            <person name="Kahn D."/>
            <person name="Robinson-Rechavi M."/>
            <person name="Laudet V."/>
            <person name="Schachter V."/>
            <person name="Quetier F."/>
            <person name="Saurin W."/>
            <person name="Scarpelli C."/>
            <person name="Wincker P."/>
            <person name="Lander E.S."/>
            <person name="Weissenbach J."/>
            <person name="Roest Crollius H."/>
        </authorList>
    </citation>
    <scope>NUCLEOTIDE SEQUENCE [LARGE SCALE GENOMIC DNA]</scope>
</reference>
<dbReference type="KEGG" id="tng:GSTEN00026612G001"/>
<dbReference type="GO" id="GO:0001578">
    <property type="term" value="P:microtubule bundle formation"/>
    <property type="evidence" value="ECO:0007669"/>
    <property type="project" value="TreeGrafter"/>
</dbReference>
<dbReference type="GO" id="GO:0090266">
    <property type="term" value="P:regulation of mitotic cell cycle spindle assembly checkpoint"/>
    <property type="evidence" value="ECO:0007669"/>
    <property type="project" value="TreeGrafter"/>
</dbReference>